<name>A0A8K0QVR8_9PLEO</name>
<sequence length="257" mass="29133">MLGASFLSCRIWLSAAVKPQSRPLDVLILILRLFSIFLHALRRLDFTICKLKWLATLLLATIFAVFKVTAAQKVTIRDYELYAHRLPFILVVCTRWKMRALTKISVQRPRRGRHLSHLVVLCGQRCIGKLNALVFHYFPRKHITGISNLPSIMPVANPVLVFTLSSWRVYCFCRFADTLSPAAQTFCKTTHTSLLLQPEPARFQGQRKLLRGSSQMQPPRSAAMPPSAGCEAGGSCVHDSNLRCDYNICQHETPRTR</sequence>
<comment type="caution">
    <text evidence="1">The sequence shown here is derived from an EMBL/GenBank/DDBJ whole genome shotgun (WGS) entry which is preliminary data.</text>
</comment>
<evidence type="ECO:0000313" key="1">
    <source>
        <dbReference type="EMBL" id="KAH7074208.1"/>
    </source>
</evidence>
<accession>A0A8K0QVR8</accession>
<gene>
    <name evidence="1" type="ORF">FB567DRAFT_191699</name>
</gene>
<organism evidence="1 2">
    <name type="scientific">Paraphoma chrysanthemicola</name>
    <dbReference type="NCBI Taxonomy" id="798071"/>
    <lineage>
        <taxon>Eukaryota</taxon>
        <taxon>Fungi</taxon>
        <taxon>Dikarya</taxon>
        <taxon>Ascomycota</taxon>
        <taxon>Pezizomycotina</taxon>
        <taxon>Dothideomycetes</taxon>
        <taxon>Pleosporomycetidae</taxon>
        <taxon>Pleosporales</taxon>
        <taxon>Pleosporineae</taxon>
        <taxon>Phaeosphaeriaceae</taxon>
        <taxon>Paraphoma</taxon>
    </lineage>
</organism>
<proteinExistence type="predicted"/>
<keyword evidence="2" id="KW-1185">Reference proteome</keyword>
<dbReference type="EMBL" id="JAGMVJ010000021">
    <property type="protein sequence ID" value="KAH7074208.1"/>
    <property type="molecule type" value="Genomic_DNA"/>
</dbReference>
<reference evidence="1" key="1">
    <citation type="journal article" date="2021" name="Nat. Commun.">
        <title>Genetic determinants of endophytism in the Arabidopsis root mycobiome.</title>
        <authorList>
            <person name="Mesny F."/>
            <person name="Miyauchi S."/>
            <person name="Thiergart T."/>
            <person name="Pickel B."/>
            <person name="Atanasova L."/>
            <person name="Karlsson M."/>
            <person name="Huettel B."/>
            <person name="Barry K.W."/>
            <person name="Haridas S."/>
            <person name="Chen C."/>
            <person name="Bauer D."/>
            <person name="Andreopoulos W."/>
            <person name="Pangilinan J."/>
            <person name="LaButti K."/>
            <person name="Riley R."/>
            <person name="Lipzen A."/>
            <person name="Clum A."/>
            <person name="Drula E."/>
            <person name="Henrissat B."/>
            <person name="Kohler A."/>
            <person name="Grigoriev I.V."/>
            <person name="Martin F.M."/>
            <person name="Hacquard S."/>
        </authorList>
    </citation>
    <scope>NUCLEOTIDE SEQUENCE</scope>
    <source>
        <strain evidence="1">MPI-SDFR-AT-0120</strain>
    </source>
</reference>
<dbReference type="Proteomes" id="UP000813461">
    <property type="component" value="Unassembled WGS sequence"/>
</dbReference>
<protein>
    <submittedName>
        <fullName evidence="1">Uncharacterized protein</fullName>
    </submittedName>
</protein>
<evidence type="ECO:0000313" key="2">
    <source>
        <dbReference type="Proteomes" id="UP000813461"/>
    </source>
</evidence>
<dbReference type="AlphaFoldDB" id="A0A8K0QVR8"/>